<reference evidence="2 3" key="1">
    <citation type="submission" date="2020-08" db="EMBL/GenBank/DDBJ databases">
        <title>Bridging the membrane lipid divide: bacteria of the FCB group superphylum have the potential to synthesize archaeal ether lipids.</title>
        <authorList>
            <person name="Villanueva L."/>
            <person name="Von Meijenfeldt F.A.B."/>
            <person name="Westbye A.B."/>
            <person name="Yadav S."/>
            <person name="Hopmans E.C."/>
            <person name="Dutilh B.E."/>
            <person name="Sinninghe Damste J.S."/>
        </authorList>
    </citation>
    <scope>NUCLEOTIDE SEQUENCE [LARGE SCALE GENOMIC DNA]</scope>
    <source>
        <strain evidence="2">NIOZ-UU27</strain>
    </source>
</reference>
<name>A0A8J6MY93_9DELT</name>
<dbReference type="InterPro" id="IPR012903">
    <property type="entry name" value="Nif11"/>
</dbReference>
<dbReference type="Pfam" id="PF07862">
    <property type="entry name" value="Nif11"/>
    <property type="match status" value="1"/>
</dbReference>
<evidence type="ECO:0000313" key="2">
    <source>
        <dbReference type="EMBL" id="MBC8177347.1"/>
    </source>
</evidence>
<evidence type="ECO:0000259" key="1">
    <source>
        <dbReference type="Pfam" id="PF07862"/>
    </source>
</evidence>
<accession>A0A8J6MY93</accession>
<dbReference type="InterPro" id="IPR022516">
    <property type="entry name" value="CHP03798_Ocin"/>
</dbReference>
<dbReference type="AlphaFoldDB" id="A0A8J6MY93"/>
<dbReference type="NCBIfam" id="TIGR03798">
    <property type="entry name" value="leader_Nif11"/>
    <property type="match status" value="1"/>
</dbReference>
<feature type="domain" description="Nif11" evidence="1">
    <location>
        <begin position="1"/>
        <end position="48"/>
    </location>
</feature>
<evidence type="ECO:0000313" key="3">
    <source>
        <dbReference type="Proteomes" id="UP000650524"/>
    </source>
</evidence>
<proteinExistence type="predicted"/>
<organism evidence="2 3">
    <name type="scientific">Candidatus Desulfacyla euxinica</name>
    <dbReference type="NCBI Taxonomy" id="2841693"/>
    <lineage>
        <taxon>Bacteria</taxon>
        <taxon>Deltaproteobacteria</taxon>
        <taxon>Candidatus Desulfacyla</taxon>
    </lineage>
</organism>
<comment type="caution">
    <text evidence="2">The sequence shown here is derived from an EMBL/GenBank/DDBJ whole genome shotgun (WGS) entry which is preliminary data.</text>
</comment>
<protein>
    <submittedName>
        <fullName evidence="2">Nif11-like leader peptide family natural product</fullName>
    </submittedName>
</protein>
<sequence length="90" mass="9931">MSMEQVKAFIKKMKSDEAFSKRIMAIQDTDARFQAILEAGFDFTMEELGETGKEISEAELEAVSGGSEGCGGKMACMMFACLVIPKTYQR</sequence>
<gene>
    <name evidence="2" type="ORF">H8E19_08060</name>
</gene>
<dbReference type="Proteomes" id="UP000650524">
    <property type="component" value="Unassembled WGS sequence"/>
</dbReference>
<dbReference type="EMBL" id="JACNJD010000203">
    <property type="protein sequence ID" value="MBC8177347.1"/>
    <property type="molecule type" value="Genomic_DNA"/>
</dbReference>